<keyword evidence="3" id="KW-1185">Reference proteome</keyword>
<gene>
    <name evidence="2" type="ORF">JI749_08575</name>
</gene>
<reference evidence="2 3" key="1">
    <citation type="submission" date="2021-01" db="EMBL/GenBank/DDBJ databases">
        <title>Genome seq and assembly of Devosia sp. G19.</title>
        <authorList>
            <person name="Chhetri G."/>
        </authorList>
    </citation>
    <scope>NUCLEOTIDE SEQUENCE [LARGE SCALE GENOMIC DNA]</scope>
    <source>
        <strain evidence="2 3">G19</strain>
    </source>
</reference>
<proteinExistence type="predicted"/>
<accession>A0ABX7C0Q9</accession>
<name>A0ABX7C0Q9_9HYPH</name>
<sequence length="226" mass="23896">MLPWIKLGEAVMPGGGAMTLMQRGTEFSIMSGVITLMNSRLSNSEVQLANLSAARIGTRPKARILIGGLGMGFTLRAALACFATDSEIVVAELVPEVVTWARGPLAVLHGTSLDDPRVRIHQGDVATAISGGQPFDAILLDVDNGPDGLFRPANDRLYNAAGLAAARAALTPGGHLAVWSSAPDARFTKRLKQANLQVEEVTVRARSNGKGERHTIWIGTRPGKPA</sequence>
<dbReference type="Proteomes" id="UP000595460">
    <property type="component" value="Chromosome"/>
</dbReference>
<dbReference type="RefSeq" id="WP_201662250.1">
    <property type="nucleotide sequence ID" value="NZ_CP068047.1"/>
</dbReference>
<organism evidence="2 3">
    <name type="scientific">Devosia oryziradicis</name>
    <dbReference type="NCBI Taxonomy" id="2801335"/>
    <lineage>
        <taxon>Bacteria</taxon>
        <taxon>Pseudomonadati</taxon>
        <taxon>Pseudomonadota</taxon>
        <taxon>Alphaproteobacteria</taxon>
        <taxon>Hyphomicrobiales</taxon>
        <taxon>Devosiaceae</taxon>
        <taxon>Devosia</taxon>
    </lineage>
</organism>
<dbReference type="Gene3D" id="3.40.50.150">
    <property type="entry name" value="Vaccinia Virus protein VP39"/>
    <property type="match status" value="1"/>
</dbReference>
<keyword evidence="1" id="KW-0620">Polyamine biosynthesis</keyword>
<dbReference type="PANTHER" id="PTHR43317:SF3">
    <property type="entry name" value="BLR2883 PROTEIN"/>
    <property type="match status" value="1"/>
</dbReference>
<evidence type="ECO:0000313" key="3">
    <source>
        <dbReference type="Proteomes" id="UP000595460"/>
    </source>
</evidence>
<protein>
    <recommendedName>
        <fullName evidence="4">Spermidine synthase</fullName>
    </recommendedName>
</protein>
<dbReference type="SUPFAM" id="SSF53335">
    <property type="entry name" value="S-adenosyl-L-methionine-dependent methyltransferases"/>
    <property type="match status" value="1"/>
</dbReference>
<dbReference type="PANTHER" id="PTHR43317">
    <property type="entry name" value="THERMOSPERMINE SYNTHASE ACAULIS5"/>
    <property type="match status" value="1"/>
</dbReference>
<dbReference type="InterPro" id="IPR029063">
    <property type="entry name" value="SAM-dependent_MTases_sf"/>
</dbReference>
<evidence type="ECO:0008006" key="4">
    <source>
        <dbReference type="Google" id="ProtNLM"/>
    </source>
</evidence>
<dbReference type="EMBL" id="CP068047">
    <property type="protein sequence ID" value="QQR37641.1"/>
    <property type="molecule type" value="Genomic_DNA"/>
</dbReference>
<evidence type="ECO:0000256" key="1">
    <source>
        <dbReference type="ARBA" id="ARBA00023115"/>
    </source>
</evidence>
<evidence type="ECO:0000313" key="2">
    <source>
        <dbReference type="EMBL" id="QQR37641.1"/>
    </source>
</evidence>